<evidence type="ECO:0000313" key="2">
    <source>
        <dbReference type="Proteomes" id="UP001231189"/>
    </source>
</evidence>
<name>A0AAD8TBX4_LOLMU</name>
<dbReference type="AlphaFoldDB" id="A0AAD8TBX4"/>
<accession>A0AAD8TBX4</accession>
<comment type="caution">
    <text evidence="1">The sequence shown here is derived from an EMBL/GenBank/DDBJ whole genome shotgun (WGS) entry which is preliminary data.</text>
</comment>
<protein>
    <submittedName>
        <fullName evidence="1">Uncharacterized protein</fullName>
    </submittedName>
</protein>
<reference evidence="1" key="1">
    <citation type="submission" date="2023-07" db="EMBL/GenBank/DDBJ databases">
        <title>A chromosome-level genome assembly of Lolium multiflorum.</title>
        <authorList>
            <person name="Chen Y."/>
            <person name="Copetti D."/>
            <person name="Kolliker R."/>
            <person name="Studer B."/>
        </authorList>
    </citation>
    <scope>NUCLEOTIDE SEQUENCE</scope>
    <source>
        <strain evidence="1">02402/16</strain>
        <tissue evidence="1">Leaf</tissue>
    </source>
</reference>
<organism evidence="1 2">
    <name type="scientific">Lolium multiflorum</name>
    <name type="common">Italian ryegrass</name>
    <name type="synonym">Lolium perenne subsp. multiflorum</name>
    <dbReference type="NCBI Taxonomy" id="4521"/>
    <lineage>
        <taxon>Eukaryota</taxon>
        <taxon>Viridiplantae</taxon>
        <taxon>Streptophyta</taxon>
        <taxon>Embryophyta</taxon>
        <taxon>Tracheophyta</taxon>
        <taxon>Spermatophyta</taxon>
        <taxon>Magnoliopsida</taxon>
        <taxon>Liliopsida</taxon>
        <taxon>Poales</taxon>
        <taxon>Poaceae</taxon>
        <taxon>BOP clade</taxon>
        <taxon>Pooideae</taxon>
        <taxon>Poodae</taxon>
        <taxon>Poeae</taxon>
        <taxon>Poeae Chloroplast Group 2 (Poeae type)</taxon>
        <taxon>Loliodinae</taxon>
        <taxon>Loliinae</taxon>
        <taxon>Lolium</taxon>
    </lineage>
</organism>
<proteinExistence type="predicted"/>
<evidence type="ECO:0000313" key="1">
    <source>
        <dbReference type="EMBL" id="KAK1680030.1"/>
    </source>
</evidence>
<keyword evidence="2" id="KW-1185">Reference proteome</keyword>
<dbReference type="Proteomes" id="UP001231189">
    <property type="component" value="Unassembled WGS sequence"/>
</dbReference>
<sequence>MYCGVQCHARARSPRAWQVCVWARFVWPMPCVASARDGTNRFSNYVENIGMPKEKMNIAVSGDGKDSTFVHGD</sequence>
<gene>
    <name evidence="1" type="ORF">QYE76_040878</name>
</gene>
<dbReference type="EMBL" id="JAUUTY010000002">
    <property type="protein sequence ID" value="KAK1680030.1"/>
    <property type="molecule type" value="Genomic_DNA"/>
</dbReference>